<evidence type="ECO:0008006" key="3">
    <source>
        <dbReference type="Google" id="ProtNLM"/>
    </source>
</evidence>
<dbReference type="InterPro" id="IPR000600">
    <property type="entry name" value="ROK"/>
</dbReference>
<dbReference type="PANTHER" id="PTHR18964">
    <property type="entry name" value="ROK (REPRESSOR, ORF, KINASE) FAMILY"/>
    <property type="match status" value="1"/>
</dbReference>
<dbReference type="Gene3D" id="3.30.420.40">
    <property type="match status" value="2"/>
</dbReference>
<dbReference type="AlphaFoldDB" id="A0A212JEI5"/>
<evidence type="ECO:0000313" key="2">
    <source>
        <dbReference type="EMBL" id="SBV97838.1"/>
    </source>
</evidence>
<sequence length="275" mass="29844">MKIGIDLGGTNVRMGVVNNGVIVKKISERCKADQPEAVVIKQLTDMLHQIISPEIESIGIGVPSVVDAEKGIVYNVMNIPSWKEVHLKEILEKEFNIPVFVNNDCNCFALGEYHFGEGAGSKDLVAVALGTGVGSGIIIDGKLYNGGNTGAGEVGCIPYLEYDYESYCSSSYFTRVHGISGKDAFEKAKANEDVDSIILWNQFGHHVGDLMKVILFTYDPRVIILGGSIANAYEYFAPAMMDSLDSFPYPETVKNLKIYTSKVDDVAILGASTLS</sequence>
<dbReference type="InterPro" id="IPR043129">
    <property type="entry name" value="ATPase_NBD"/>
</dbReference>
<dbReference type="EMBL" id="FLUL01000001">
    <property type="protein sequence ID" value="SBV97838.1"/>
    <property type="molecule type" value="Genomic_DNA"/>
</dbReference>
<evidence type="ECO:0000256" key="1">
    <source>
        <dbReference type="ARBA" id="ARBA00006479"/>
    </source>
</evidence>
<name>A0A212JEI5_9BACT</name>
<gene>
    <name evidence="2" type="ORF">KL86DYS2_11343</name>
</gene>
<accession>A0A212JEI5</accession>
<proteinExistence type="inferred from homology"/>
<dbReference type="Pfam" id="PF00480">
    <property type="entry name" value="ROK"/>
    <property type="match status" value="1"/>
</dbReference>
<dbReference type="CDD" id="cd23763">
    <property type="entry name" value="ASKHA_ATPase_ROK"/>
    <property type="match status" value="1"/>
</dbReference>
<reference evidence="2" key="1">
    <citation type="submission" date="2016-04" db="EMBL/GenBank/DDBJ databases">
        <authorList>
            <person name="Evans L.H."/>
            <person name="Alamgir A."/>
            <person name="Owens N."/>
            <person name="Weber N.D."/>
            <person name="Virtaneva K."/>
            <person name="Barbian K."/>
            <person name="Babar A."/>
            <person name="Rosenke K."/>
        </authorList>
    </citation>
    <scope>NUCLEOTIDE SEQUENCE</scope>
    <source>
        <strain evidence="2">86-2</strain>
    </source>
</reference>
<comment type="similarity">
    <text evidence="1">Belongs to the ROK (NagC/XylR) family.</text>
</comment>
<organism evidence="2">
    <name type="scientific">uncultured Dysgonomonas sp</name>
    <dbReference type="NCBI Taxonomy" id="206096"/>
    <lineage>
        <taxon>Bacteria</taxon>
        <taxon>Pseudomonadati</taxon>
        <taxon>Bacteroidota</taxon>
        <taxon>Bacteroidia</taxon>
        <taxon>Bacteroidales</taxon>
        <taxon>Dysgonomonadaceae</taxon>
        <taxon>Dysgonomonas</taxon>
        <taxon>environmental samples</taxon>
    </lineage>
</organism>
<protein>
    <recommendedName>
        <fullName evidence="3">ROK family protein</fullName>
    </recommendedName>
</protein>
<dbReference type="RefSeq" id="WP_296948495.1">
    <property type="nucleotide sequence ID" value="NZ_LT599021.1"/>
</dbReference>
<dbReference type="SUPFAM" id="SSF53067">
    <property type="entry name" value="Actin-like ATPase domain"/>
    <property type="match status" value="1"/>
</dbReference>
<dbReference type="PANTHER" id="PTHR18964:SF149">
    <property type="entry name" value="BIFUNCTIONAL UDP-N-ACETYLGLUCOSAMINE 2-EPIMERASE_N-ACETYLMANNOSAMINE KINASE"/>
    <property type="match status" value="1"/>
</dbReference>